<dbReference type="SUPFAM" id="SSF52540">
    <property type="entry name" value="P-loop containing nucleoside triphosphate hydrolases"/>
    <property type="match status" value="1"/>
</dbReference>
<dbReference type="InterPro" id="IPR025158">
    <property type="entry name" value="Mg_chelat-rel_C"/>
</dbReference>
<dbReference type="Pfam" id="PF01078">
    <property type="entry name" value="Mg_chelatase"/>
    <property type="match status" value="1"/>
</dbReference>
<dbReference type="GO" id="GO:0005524">
    <property type="term" value="F:ATP binding"/>
    <property type="evidence" value="ECO:0007669"/>
    <property type="project" value="InterPro"/>
</dbReference>
<sequence>MSVNLNSATFNGIDGVIVQVEVDISRGLPSFTIVGLATTAVKEAKERVRSAIVNSGFEFPMGRIVINLSPADIKKEGALLDLSMAVGLLLESGQISLEDIGEHIILGELSLDGTIKSINGVLAIVLEGKNLGYTKFIVPEDNKFEGAFVNETEVFPFNSLKEVIHYLKYKDIHPFKTEIKMPDKEEVLDFSDIIGQEATLRALEISASGNHNIALYGPPGCGKTMIAKRFSSILPDLSYDEALEVTKIYSVAGLLAKEGIINKRPIRSPHHSSSIISLIGGGTRLMPGEITLAHRGVLFLDEFLEFDKKFLENLRQPLEDKKINITRIFGKVIYPCDFILLTSFNPCPCGNYGDKDKKCICTELERNRYISKLSGPLKERIDMFIGMNKVEAHKLVESKGTIDSKIIKEKVIKARKIQKDRFKGESFYYNSNMDLKAINKYCVLSKEAKKEIKKYIKYFDLSARSYHRVLKIARTIADLREVELISSEDLMEAIKYRTGLDNKVL</sequence>
<dbReference type="STRING" id="573061.Clocel_1770"/>
<evidence type="ECO:0000313" key="4">
    <source>
        <dbReference type="Proteomes" id="UP000002730"/>
    </source>
</evidence>
<dbReference type="InterPro" id="IPR027417">
    <property type="entry name" value="P-loop_NTPase"/>
</dbReference>
<dbReference type="InterPro" id="IPR003593">
    <property type="entry name" value="AAA+_ATPase"/>
</dbReference>
<dbReference type="Gene3D" id="3.30.230.10">
    <property type="match status" value="1"/>
</dbReference>
<accession>D9SKL8</accession>
<dbReference type="eggNOG" id="COG0606">
    <property type="taxonomic scope" value="Bacteria"/>
</dbReference>
<dbReference type="InterPro" id="IPR000523">
    <property type="entry name" value="Mg_chelatse_chII-like_cat_dom"/>
</dbReference>
<evidence type="ECO:0000256" key="1">
    <source>
        <dbReference type="ARBA" id="ARBA00006354"/>
    </source>
</evidence>
<proteinExistence type="inferred from homology"/>
<dbReference type="Pfam" id="PF13541">
    <property type="entry name" value="ChlI"/>
    <property type="match status" value="1"/>
</dbReference>
<dbReference type="HOGENOM" id="CLU_026145_1_0_9"/>
<keyword evidence="4" id="KW-1185">Reference proteome</keyword>
<gene>
    <name evidence="3" type="ordered locus">Clocel_1770</name>
</gene>
<dbReference type="InterPro" id="IPR004482">
    <property type="entry name" value="Mg_chelat-rel"/>
</dbReference>
<name>D9SKL8_CLOC7</name>
<dbReference type="EMBL" id="CP002160">
    <property type="protein sequence ID" value="ADL51514.1"/>
    <property type="molecule type" value="Genomic_DNA"/>
</dbReference>
<dbReference type="Proteomes" id="UP000002730">
    <property type="component" value="Chromosome"/>
</dbReference>
<dbReference type="SMART" id="SM00382">
    <property type="entry name" value="AAA"/>
    <property type="match status" value="1"/>
</dbReference>
<organism evidence="3 4">
    <name type="scientific">Clostridium cellulovorans (strain ATCC 35296 / DSM 3052 / OCM 3 / 743B)</name>
    <dbReference type="NCBI Taxonomy" id="573061"/>
    <lineage>
        <taxon>Bacteria</taxon>
        <taxon>Bacillati</taxon>
        <taxon>Bacillota</taxon>
        <taxon>Clostridia</taxon>
        <taxon>Eubacteriales</taxon>
        <taxon>Clostridiaceae</taxon>
        <taxon>Clostridium</taxon>
    </lineage>
</organism>
<dbReference type="InterPro" id="IPR014721">
    <property type="entry name" value="Ribsml_uS5_D2-typ_fold_subgr"/>
</dbReference>
<dbReference type="Gene3D" id="3.40.50.300">
    <property type="entry name" value="P-loop containing nucleotide triphosphate hydrolases"/>
    <property type="match status" value="1"/>
</dbReference>
<reference evidence="3 4" key="1">
    <citation type="submission" date="2010-08" db="EMBL/GenBank/DDBJ databases">
        <title>Complete sequence of Clostridium cellulovorans 743B.</title>
        <authorList>
            <consortium name="US DOE Joint Genome Institute"/>
            <person name="Lucas S."/>
            <person name="Copeland A."/>
            <person name="Lapidus A."/>
            <person name="Cheng J.-F."/>
            <person name="Bruce D."/>
            <person name="Goodwin L."/>
            <person name="Pitluck S."/>
            <person name="Chertkov O."/>
            <person name="Detter J.C."/>
            <person name="Han C."/>
            <person name="Tapia R."/>
            <person name="Land M."/>
            <person name="Hauser L."/>
            <person name="Chang Y.-J."/>
            <person name="Jeffries C."/>
            <person name="Kyrpides N."/>
            <person name="Ivanova N."/>
            <person name="Mikhailova N."/>
            <person name="Hemme C.L."/>
            <person name="Woyke T."/>
        </authorList>
    </citation>
    <scope>NUCLEOTIDE SEQUENCE [LARGE SCALE GENOMIC DNA]</scope>
    <source>
        <strain evidence="4">ATCC 35296 / DSM 3052 / OCM 3 / 743B</strain>
    </source>
</reference>
<comment type="similarity">
    <text evidence="1">Belongs to the Mg-chelatase subunits D/I family. ComM subfamily.</text>
</comment>
<dbReference type="InterPro" id="IPR020568">
    <property type="entry name" value="Ribosomal_Su5_D2-typ_SF"/>
</dbReference>
<dbReference type="KEGG" id="ccb:Clocel_1770"/>
<dbReference type="SUPFAM" id="SSF54211">
    <property type="entry name" value="Ribosomal protein S5 domain 2-like"/>
    <property type="match status" value="1"/>
</dbReference>
<dbReference type="OrthoDB" id="9813147at2"/>
<dbReference type="NCBIfam" id="TIGR00368">
    <property type="entry name" value="YifB family Mg chelatase-like AAA ATPase"/>
    <property type="match status" value="1"/>
</dbReference>
<evidence type="ECO:0000259" key="2">
    <source>
        <dbReference type="SMART" id="SM00382"/>
    </source>
</evidence>
<evidence type="ECO:0000313" key="3">
    <source>
        <dbReference type="EMBL" id="ADL51514.1"/>
    </source>
</evidence>
<dbReference type="AlphaFoldDB" id="D9SKL8"/>
<dbReference type="PANTHER" id="PTHR32039:SF7">
    <property type="entry name" value="COMPETENCE PROTEIN COMM"/>
    <property type="match status" value="1"/>
</dbReference>
<dbReference type="Pfam" id="PF13335">
    <property type="entry name" value="Mg_chelatase_C"/>
    <property type="match status" value="1"/>
</dbReference>
<dbReference type="InterPro" id="IPR045006">
    <property type="entry name" value="CHLI-like"/>
</dbReference>
<feature type="domain" description="AAA+ ATPase" evidence="2">
    <location>
        <begin position="209"/>
        <end position="391"/>
    </location>
</feature>
<protein>
    <submittedName>
        <fullName evidence="3">Mg chelatase, subunit ChlI</fullName>
    </submittedName>
</protein>
<dbReference type="PANTHER" id="PTHR32039">
    <property type="entry name" value="MAGNESIUM-CHELATASE SUBUNIT CHLI"/>
    <property type="match status" value="1"/>
</dbReference>